<keyword evidence="1" id="KW-0472">Membrane</keyword>
<feature type="transmembrane region" description="Helical" evidence="1">
    <location>
        <begin position="86"/>
        <end position="106"/>
    </location>
</feature>
<sequence>MTVATHTARGTAVYDELVRAGITHLVWLPDSETHFLHQVLVDRTEIEILQVCREGEAFALCAGLHLGGRRPALLIENQGMFDSGNVLKWAVNVGIPILMLVGYLHFASRRDTAGGRFIDGARDYTESFLDAFGVEHRLLDTDDMTPVGAMCAAAAANQRPAAVLVASADHYHPGT</sequence>
<keyword evidence="1" id="KW-0812">Transmembrane</keyword>
<evidence type="ECO:0008006" key="4">
    <source>
        <dbReference type="Google" id="ProtNLM"/>
    </source>
</evidence>
<organism evidence="2 3">
    <name type="scientific">Pseudonocardia sulfidoxydans NBRC 16205</name>
    <dbReference type="NCBI Taxonomy" id="1223511"/>
    <lineage>
        <taxon>Bacteria</taxon>
        <taxon>Bacillati</taxon>
        <taxon>Actinomycetota</taxon>
        <taxon>Actinomycetes</taxon>
        <taxon>Pseudonocardiales</taxon>
        <taxon>Pseudonocardiaceae</taxon>
        <taxon>Pseudonocardia</taxon>
    </lineage>
</organism>
<keyword evidence="3" id="KW-1185">Reference proteome</keyword>
<dbReference type="SUPFAM" id="SSF52518">
    <property type="entry name" value="Thiamin diphosphate-binding fold (THDP-binding)"/>
    <property type="match status" value="1"/>
</dbReference>
<evidence type="ECO:0000256" key="1">
    <source>
        <dbReference type="SAM" id="Phobius"/>
    </source>
</evidence>
<reference evidence="2 3" key="1">
    <citation type="submission" date="2019-07" db="EMBL/GenBank/DDBJ databases">
        <title>Whole genome shotgun sequence of Pseudonocardia sulfidoxydans NBRC 16205.</title>
        <authorList>
            <person name="Hosoyama A."/>
            <person name="Uohara A."/>
            <person name="Ohji S."/>
            <person name="Ichikawa N."/>
        </authorList>
    </citation>
    <scope>NUCLEOTIDE SEQUENCE [LARGE SCALE GENOMIC DNA]</scope>
    <source>
        <strain evidence="2 3">NBRC 16205</strain>
    </source>
</reference>
<gene>
    <name evidence="2" type="ORF">PSU4_60030</name>
</gene>
<dbReference type="Gene3D" id="3.40.50.970">
    <property type="match status" value="1"/>
</dbReference>
<evidence type="ECO:0000313" key="3">
    <source>
        <dbReference type="Proteomes" id="UP000321685"/>
    </source>
</evidence>
<accession>A0A511DQI6</accession>
<dbReference type="EMBL" id="BJVJ01000139">
    <property type="protein sequence ID" value="GEL27049.1"/>
    <property type="molecule type" value="Genomic_DNA"/>
</dbReference>
<keyword evidence="1" id="KW-1133">Transmembrane helix</keyword>
<dbReference type="RefSeq" id="WP_147116008.1">
    <property type="nucleotide sequence ID" value="NZ_BJVJ01000139.1"/>
</dbReference>
<dbReference type="AlphaFoldDB" id="A0A511DQI6"/>
<evidence type="ECO:0000313" key="2">
    <source>
        <dbReference type="EMBL" id="GEL27049.1"/>
    </source>
</evidence>
<protein>
    <recommendedName>
        <fullName evidence="4">Thiamine pyrophosphate enzyme N-terminal TPP-binding domain-containing protein</fullName>
    </recommendedName>
</protein>
<name>A0A511DQI6_9PSEU</name>
<dbReference type="InterPro" id="IPR029061">
    <property type="entry name" value="THDP-binding"/>
</dbReference>
<dbReference type="GO" id="GO:0000287">
    <property type="term" value="F:magnesium ion binding"/>
    <property type="evidence" value="ECO:0007669"/>
    <property type="project" value="UniProtKB-ARBA"/>
</dbReference>
<proteinExistence type="predicted"/>
<comment type="caution">
    <text evidence="2">The sequence shown here is derived from an EMBL/GenBank/DDBJ whole genome shotgun (WGS) entry which is preliminary data.</text>
</comment>
<dbReference type="OrthoDB" id="9785953at2"/>
<dbReference type="Proteomes" id="UP000321685">
    <property type="component" value="Unassembled WGS sequence"/>
</dbReference>